<dbReference type="PANTHER" id="PTHR43649:SF12">
    <property type="entry name" value="DIACETYLCHITOBIOSE BINDING PROTEIN DASA"/>
    <property type="match status" value="1"/>
</dbReference>
<proteinExistence type="predicted"/>
<dbReference type="InterPro" id="IPR050490">
    <property type="entry name" value="Bact_solute-bd_prot1"/>
</dbReference>
<evidence type="ECO:0000313" key="1">
    <source>
        <dbReference type="EMBL" id="TSC65707.1"/>
    </source>
</evidence>
<name>A0A554JBG1_9BACT</name>
<comment type="caution">
    <text evidence="1">The sequence shown here is derived from an EMBL/GenBank/DDBJ whole genome shotgun (WGS) entry which is preliminary data.</text>
</comment>
<evidence type="ECO:0000313" key="2">
    <source>
        <dbReference type="Proteomes" id="UP000319613"/>
    </source>
</evidence>
<evidence type="ECO:0008006" key="3">
    <source>
        <dbReference type="Google" id="ProtNLM"/>
    </source>
</evidence>
<dbReference type="SUPFAM" id="SSF53850">
    <property type="entry name" value="Periplasmic binding protein-like II"/>
    <property type="match status" value="1"/>
</dbReference>
<dbReference type="EMBL" id="VMFF01000032">
    <property type="protein sequence ID" value="TSC65707.1"/>
    <property type="molecule type" value="Genomic_DNA"/>
</dbReference>
<dbReference type="PANTHER" id="PTHR43649">
    <property type="entry name" value="ARABINOSE-BINDING PROTEIN-RELATED"/>
    <property type="match status" value="1"/>
</dbReference>
<dbReference type="Gene3D" id="3.40.190.10">
    <property type="entry name" value="Periplasmic binding protein-like II"/>
    <property type="match status" value="1"/>
</dbReference>
<reference evidence="1 2" key="1">
    <citation type="submission" date="2017-07" db="EMBL/GenBank/DDBJ databases">
        <title>Mechanisms for carbon and nitrogen cycling indicate functional differentiation within the Candidate Phyla Radiation.</title>
        <authorList>
            <person name="Danczak R.E."/>
            <person name="Johnston M.D."/>
            <person name="Kenah C."/>
            <person name="Slattery M."/>
            <person name="Wrighton K.C."/>
            <person name="Wilkins M.J."/>
        </authorList>
    </citation>
    <scope>NUCLEOTIDE SEQUENCE [LARGE SCALE GENOMIC DNA]</scope>
    <source>
        <strain evidence="1">Gr01-1014_77</strain>
    </source>
</reference>
<dbReference type="Pfam" id="PF01547">
    <property type="entry name" value="SBP_bac_1"/>
    <property type="match status" value="1"/>
</dbReference>
<organism evidence="1 2">
    <name type="scientific">Candidatus Doudnabacteria bacterium Gr01-1014_77</name>
    <dbReference type="NCBI Taxonomy" id="2017133"/>
    <lineage>
        <taxon>Bacteria</taxon>
        <taxon>Candidatus Doudnaibacteriota</taxon>
    </lineage>
</organism>
<dbReference type="InterPro" id="IPR006059">
    <property type="entry name" value="SBP"/>
</dbReference>
<gene>
    <name evidence="1" type="ORF">G01um101477_364</name>
</gene>
<accession>A0A554JBG1</accession>
<dbReference type="Proteomes" id="UP000319613">
    <property type="component" value="Unassembled WGS sequence"/>
</dbReference>
<dbReference type="AlphaFoldDB" id="A0A554JBG1"/>
<protein>
    <recommendedName>
        <fullName evidence="3">Multiple sugar transport system substrate-binding protein</fullName>
    </recommendedName>
</protein>
<sequence length="437" mass="49150">MRIVYISKTIATKKLLLVIFLGWFFFFRGSGGPSGGNTDQKLTLNIWGIFETSEGMETFIAEFNKNNPNVEVSYSQHSVDTYESDLINALAINEAPDIFVIHNDWLPKYQNKLLPAPDDLVSLRDYKNSFVDTVYSDFVLEDKIWAAPITMDSLALYYNKDILGSASIAVPATTWQELKKQSERITNRGSGSFFNRSGVALGTNANINRAVDILYLLMLQDRVEPYSSDFSQPTFDQAITQKDGSSFFPASDALSFYTSFANPTSDNYTWNSRSNYSIDAFANGELGYMYGYYYARDLIAQKAPNLNYDIAPVPQPDNIQTLVNFANYWGFAVSKQTKNPNTSWNFIKAMTGKNTLKKYYEVNKQPSPRKDIINEQIGDPEIGVFASANLTAKSFYKKDQVKADSIFQTMIDDIILRGRSIENAISTAAQKISALSQ</sequence>